<accession>A0AAV2TJ56</accession>
<dbReference type="PANTHER" id="PTHR11158">
    <property type="entry name" value="MSF1/PX19 RELATED"/>
    <property type="match status" value="1"/>
</dbReference>
<organism evidence="3 4">
    <name type="scientific">Calicophoron daubneyi</name>
    <name type="common">Rumen fluke</name>
    <name type="synonym">Paramphistomum daubneyi</name>
    <dbReference type="NCBI Taxonomy" id="300641"/>
    <lineage>
        <taxon>Eukaryota</taxon>
        <taxon>Metazoa</taxon>
        <taxon>Spiralia</taxon>
        <taxon>Lophotrochozoa</taxon>
        <taxon>Platyhelminthes</taxon>
        <taxon>Trematoda</taxon>
        <taxon>Digenea</taxon>
        <taxon>Plagiorchiida</taxon>
        <taxon>Pronocephalata</taxon>
        <taxon>Paramphistomoidea</taxon>
        <taxon>Paramphistomidae</taxon>
        <taxon>Calicophoron</taxon>
    </lineage>
</organism>
<name>A0AAV2TJ56_CALDB</name>
<dbReference type="AlphaFoldDB" id="A0AAV2TJ56"/>
<reference evidence="3" key="1">
    <citation type="submission" date="2024-06" db="EMBL/GenBank/DDBJ databases">
        <authorList>
            <person name="Liu X."/>
            <person name="Lenzi L."/>
            <person name="Haldenby T S."/>
            <person name="Uol C."/>
        </authorList>
    </citation>
    <scope>NUCLEOTIDE SEQUENCE</scope>
</reference>
<dbReference type="Proteomes" id="UP001497525">
    <property type="component" value="Unassembled WGS sequence"/>
</dbReference>
<dbReference type="Pfam" id="PF04707">
    <property type="entry name" value="PRELI"/>
    <property type="match status" value="1"/>
</dbReference>
<protein>
    <recommendedName>
        <fullName evidence="2">PRELI/MSF1 domain-containing protein</fullName>
    </recommendedName>
</protein>
<proteinExistence type="predicted"/>
<comment type="caution">
    <text evidence="3">The sequence shown here is derived from an EMBL/GenBank/DDBJ whole genome shotgun (WGS) entry which is preliminary data.</text>
</comment>
<dbReference type="InterPro" id="IPR037365">
    <property type="entry name" value="Slowmo/Ups"/>
</dbReference>
<dbReference type="EMBL" id="CAXLJL010000401">
    <property type="protein sequence ID" value="CAL5137502.1"/>
    <property type="molecule type" value="Genomic_DNA"/>
</dbReference>
<evidence type="ECO:0000313" key="3">
    <source>
        <dbReference type="EMBL" id="CAL5137502.1"/>
    </source>
</evidence>
<dbReference type="PROSITE" id="PS50904">
    <property type="entry name" value="PRELI_MSF1"/>
    <property type="match status" value="1"/>
</dbReference>
<evidence type="ECO:0000313" key="4">
    <source>
        <dbReference type="Proteomes" id="UP001497525"/>
    </source>
</evidence>
<evidence type="ECO:0000256" key="1">
    <source>
        <dbReference type="SAM" id="MobiDB-lite"/>
    </source>
</evidence>
<dbReference type="GO" id="GO:0005758">
    <property type="term" value="C:mitochondrial intermembrane space"/>
    <property type="evidence" value="ECO:0007669"/>
    <property type="project" value="InterPro"/>
</dbReference>
<sequence>MFGRQGWKEECVIKYPWDVVMRSVQTKYPNPYNNNVLSIDILGRSVDKLSGAMHSLRLLNATYPMIPRLGQIRALEWSSINSMEKRMVAISHNMDLRGVFKAVEHMEYTVHPENPNWTLLKHTVSVDGLPLIALTASSKSKQAAHQGRIALQWVISNRLPNLGSYANWTLDSKLAVPNPAKQKTQLNESFTLSPSAITDSQAPTPNFAGSSTGDGSLSIQSTSIKQENKVDPGIEQSVALKKLPFFADRPSFSIVTAECPQERPCLASLGSHFDTLSRDVSAMGDALIRRCQRASRLFSGVDEYVVIM</sequence>
<evidence type="ECO:0000259" key="2">
    <source>
        <dbReference type="PROSITE" id="PS50904"/>
    </source>
</evidence>
<feature type="region of interest" description="Disordered" evidence="1">
    <location>
        <begin position="195"/>
        <end position="230"/>
    </location>
</feature>
<gene>
    <name evidence="3" type="ORF">CDAUBV1_LOCUS11803</name>
</gene>
<feature type="domain" description="PRELI/MSF1" evidence="2">
    <location>
        <begin position="4"/>
        <end position="167"/>
    </location>
</feature>
<dbReference type="InterPro" id="IPR006797">
    <property type="entry name" value="PRELI/MSF1_dom"/>
</dbReference>
<feature type="compositionally biased region" description="Polar residues" evidence="1">
    <location>
        <begin position="195"/>
        <end position="225"/>
    </location>
</feature>